<gene>
    <name evidence="7" type="ORF">U0C82_07275</name>
</gene>
<protein>
    <submittedName>
        <fullName evidence="7">Mechanosensitive ion channel</fullName>
    </submittedName>
</protein>
<dbReference type="PANTHER" id="PTHR30566:SF27">
    <property type="entry name" value="MECHANOSENSITIVE ION CHANNEL PROTEIN"/>
    <property type="match status" value="1"/>
</dbReference>
<evidence type="ECO:0000313" key="7">
    <source>
        <dbReference type="EMBL" id="MDY8108945.1"/>
    </source>
</evidence>
<evidence type="ECO:0000256" key="1">
    <source>
        <dbReference type="ARBA" id="ARBA00004370"/>
    </source>
</evidence>
<feature type="transmembrane region" description="Helical" evidence="5">
    <location>
        <begin position="84"/>
        <end position="106"/>
    </location>
</feature>
<comment type="subcellular location">
    <subcellularLocation>
        <location evidence="1">Membrane</location>
    </subcellularLocation>
</comment>
<keyword evidence="4 5" id="KW-0472">Membrane</keyword>
<dbReference type="Gene3D" id="2.30.30.60">
    <property type="match status" value="1"/>
</dbReference>
<evidence type="ECO:0000256" key="5">
    <source>
        <dbReference type="SAM" id="Phobius"/>
    </source>
</evidence>
<evidence type="ECO:0000256" key="2">
    <source>
        <dbReference type="ARBA" id="ARBA00022692"/>
    </source>
</evidence>
<comment type="caution">
    <text evidence="7">The sequence shown here is derived from an EMBL/GenBank/DDBJ whole genome shotgun (WGS) entry which is preliminary data.</text>
</comment>
<proteinExistence type="predicted"/>
<keyword evidence="2 5" id="KW-0812">Transmembrane</keyword>
<dbReference type="InterPro" id="IPR023408">
    <property type="entry name" value="MscS_beta-dom_sf"/>
</dbReference>
<name>A0ABU5I0N1_9HYPH</name>
<dbReference type="PANTHER" id="PTHR30566">
    <property type="entry name" value="YNAI-RELATED MECHANOSENSITIVE ION CHANNEL"/>
    <property type="match status" value="1"/>
</dbReference>
<evidence type="ECO:0000259" key="6">
    <source>
        <dbReference type="Pfam" id="PF00924"/>
    </source>
</evidence>
<dbReference type="Proteomes" id="UP001294412">
    <property type="component" value="Unassembled WGS sequence"/>
</dbReference>
<accession>A0ABU5I0N1</accession>
<keyword evidence="8" id="KW-1185">Reference proteome</keyword>
<feature type="transmembrane region" description="Helical" evidence="5">
    <location>
        <begin position="16"/>
        <end position="39"/>
    </location>
</feature>
<reference evidence="7 8" key="1">
    <citation type="submission" date="2023-12" db="EMBL/GenBank/DDBJ databases">
        <title>Description of Novel Strain Fulvimarina sp. 2208YS6-2-32 isolated from Uroteuthis (Photololigo) edulis.</title>
        <authorList>
            <person name="Park J.-S."/>
        </authorList>
    </citation>
    <scope>NUCLEOTIDE SEQUENCE [LARGE SCALE GENOMIC DNA]</scope>
    <source>
        <strain evidence="7 8">2208YS6-2-32</strain>
    </source>
</reference>
<evidence type="ECO:0000313" key="8">
    <source>
        <dbReference type="Proteomes" id="UP001294412"/>
    </source>
</evidence>
<evidence type="ECO:0000256" key="4">
    <source>
        <dbReference type="ARBA" id="ARBA00023136"/>
    </source>
</evidence>
<dbReference type="SUPFAM" id="SSF50182">
    <property type="entry name" value="Sm-like ribonucleoproteins"/>
    <property type="match status" value="1"/>
</dbReference>
<dbReference type="Pfam" id="PF00924">
    <property type="entry name" value="MS_channel_2nd"/>
    <property type="match status" value="1"/>
</dbReference>
<dbReference type="InterPro" id="IPR006685">
    <property type="entry name" value="MscS_channel_2nd"/>
</dbReference>
<dbReference type="EMBL" id="JAXLPB010000002">
    <property type="protein sequence ID" value="MDY8108945.1"/>
    <property type="molecule type" value="Genomic_DNA"/>
</dbReference>
<dbReference type="InterPro" id="IPR010920">
    <property type="entry name" value="LSM_dom_sf"/>
</dbReference>
<organism evidence="7 8">
    <name type="scientific">Fulvimarina uroteuthidis</name>
    <dbReference type="NCBI Taxonomy" id="3098149"/>
    <lineage>
        <taxon>Bacteria</taxon>
        <taxon>Pseudomonadati</taxon>
        <taxon>Pseudomonadota</taxon>
        <taxon>Alphaproteobacteria</taxon>
        <taxon>Hyphomicrobiales</taxon>
        <taxon>Aurantimonadaceae</taxon>
        <taxon>Fulvimarina</taxon>
    </lineage>
</organism>
<evidence type="ECO:0000256" key="3">
    <source>
        <dbReference type="ARBA" id="ARBA00022989"/>
    </source>
</evidence>
<feature type="domain" description="Mechanosensitive ion channel MscS" evidence="6">
    <location>
        <begin position="109"/>
        <end position="176"/>
    </location>
</feature>
<sequence>MRNEISLPQLPFDPSLLLQFDLVASFLLLLLLWIGRTIAIRSIRARQEVAPHNQRRLMATTRNVFLLLLLVGLIFIWAPQLRTFALSLTAVAVAIVVATKELILCLSGAVLRVTTRAFTVGDWIEIGQTRGEVTDHTLLATTLQEFGTGPHAYMPTGRTIIVPNSLLLTASVYNQTALRDYTYHRFAVTLDPPPRLENAHGRVSETVSRHYEPFREPAARANAAIERRTHSDLPDPAPIIRFRTSDLGKLRIEVTLFCPSQEAERLEGEITLALMTEFQPTERKDTMITEPSTTGAG</sequence>
<keyword evidence="3 5" id="KW-1133">Transmembrane helix</keyword>
<feature type="transmembrane region" description="Helical" evidence="5">
    <location>
        <begin position="60"/>
        <end position="78"/>
    </location>
</feature>